<evidence type="ECO:0000313" key="1">
    <source>
        <dbReference type="EMBL" id="NOV51569.1"/>
    </source>
</evidence>
<organism evidence="1">
    <name type="scientific">Xenopsylla cheopis</name>
    <name type="common">Oriental rat flea</name>
    <name type="synonym">Pulex cheopis</name>
    <dbReference type="NCBI Taxonomy" id="163159"/>
    <lineage>
        <taxon>Eukaryota</taxon>
        <taxon>Metazoa</taxon>
        <taxon>Ecdysozoa</taxon>
        <taxon>Arthropoda</taxon>
        <taxon>Hexapoda</taxon>
        <taxon>Insecta</taxon>
        <taxon>Pterygota</taxon>
        <taxon>Neoptera</taxon>
        <taxon>Endopterygota</taxon>
        <taxon>Siphonaptera</taxon>
        <taxon>Pulicidae</taxon>
        <taxon>Xenopsyllinae</taxon>
        <taxon>Xenopsylla</taxon>
    </lineage>
</organism>
<dbReference type="EMBL" id="GIIL01007843">
    <property type="protein sequence ID" value="NOV51569.1"/>
    <property type="molecule type" value="Transcribed_RNA"/>
</dbReference>
<protein>
    <submittedName>
        <fullName evidence="1">Putative secreted protein</fullName>
    </submittedName>
</protein>
<reference evidence="1" key="1">
    <citation type="submission" date="2020-03" db="EMBL/GenBank/DDBJ databases">
        <title>Transcriptomic Profiling of the Digestive Tract of the Rat Flea, Xenopsylla cheopis, Following Blood Feeding and Infection with Yersinia pestis.</title>
        <authorList>
            <person name="Bland D.M."/>
            <person name="Martens C.A."/>
            <person name="Virtaneva K."/>
            <person name="Kanakabandi K."/>
            <person name="Long D."/>
            <person name="Rosenke R."/>
            <person name="Saturday G.A."/>
            <person name="Hoyt F.H."/>
            <person name="Bruno D.P."/>
            <person name="Ribeiro J.M.C."/>
            <person name="Hinnebusch J."/>
        </authorList>
    </citation>
    <scope>NUCLEOTIDE SEQUENCE</scope>
</reference>
<sequence>MRTFILILLMEFNFGGLSKVFKLQKRALRIIFSLPSKKSCRNVFQQHKILTVPCIFILTTLTFIKNNPLLFNLSPLPTGYNTRHKLIRAQTYKLATSFKTIDGLGIQLMNKLPLSIRNLDNNKFHNALVELFKETAFYDVSEFCKFDFNDSSHNSLNSNL</sequence>
<proteinExistence type="predicted"/>
<name>A0A6M2DZ25_XENCH</name>
<accession>A0A6M2DZ25</accession>
<dbReference type="AlphaFoldDB" id="A0A6M2DZ25"/>